<dbReference type="PANTHER" id="PTHR22597">
    <property type="entry name" value="POLYCOMB GROUP PROTEIN"/>
    <property type="match status" value="1"/>
</dbReference>
<dbReference type="GeneID" id="108845453"/>
<dbReference type="GO" id="GO:0005634">
    <property type="term" value="C:nucleus"/>
    <property type="evidence" value="ECO:0007669"/>
    <property type="project" value="UniProtKB-ARBA"/>
</dbReference>
<protein>
    <submittedName>
        <fullName evidence="12">Polycomb group protein EMBRYONIC FLOWER 2-like</fullName>
    </submittedName>
</protein>
<dbReference type="GO" id="GO:0031490">
    <property type="term" value="F:chromatin DNA binding"/>
    <property type="evidence" value="ECO:0007669"/>
    <property type="project" value="TreeGrafter"/>
</dbReference>
<reference evidence="11" key="1">
    <citation type="journal article" date="2019" name="Database">
        <title>The radish genome database (RadishGD): an integrated information resource for radish genomics.</title>
        <authorList>
            <person name="Yu H.J."/>
            <person name="Baek S."/>
            <person name="Lee Y.J."/>
            <person name="Cho A."/>
            <person name="Mun J.H."/>
        </authorList>
    </citation>
    <scope>NUCLEOTIDE SEQUENCE [LARGE SCALE GENOMIC DNA]</scope>
    <source>
        <strain evidence="11">cv. WK10039</strain>
    </source>
</reference>
<keyword evidence="4" id="KW-0862">Zinc</keyword>
<dbReference type="CDD" id="cd21553">
    <property type="entry name" value="VEFS-box_EMF2-like"/>
    <property type="match status" value="1"/>
</dbReference>
<feature type="domain" description="Polycomb protein VEFS-Box" evidence="8">
    <location>
        <begin position="451"/>
        <end position="516"/>
    </location>
</feature>
<evidence type="ECO:0000259" key="9">
    <source>
        <dbReference type="Pfam" id="PF23320"/>
    </source>
</evidence>
<keyword evidence="11" id="KW-1185">Reference proteome</keyword>
<evidence type="ECO:0000256" key="5">
    <source>
        <dbReference type="ARBA" id="ARBA00023015"/>
    </source>
</evidence>
<dbReference type="RefSeq" id="XP_018474162.2">
    <property type="nucleotide sequence ID" value="XM_018618660.2"/>
</dbReference>
<feature type="domain" description="Polycomb protein SUZ12-like zinc finger" evidence="9">
    <location>
        <begin position="296"/>
        <end position="364"/>
    </location>
</feature>
<dbReference type="InterPro" id="IPR019135">
    <property type="entry name" value="Polycomb_protein_VEFS-Box"/>
</dbReference>
<evidence type="ECO:0000313" key="12">
    <source>
        <dbReference type="RefSeq" id="XP_018474162.2"/>
    </source>
</evidence>
<reference evidence="12" key="2">
    <citation type="submission" date="2025-08" db="UniProtKB">
        <authorList>
            <consortium name="RefSeq"/>
        </authorList>
    </citation>
    <scope>IDENTIFICATION</scope>
    <source>
        <tissue evidence="12">Leaf</tissue>
    </source>
</reference>
<dbReference type="AlphaFoldDB" id="A0A6J0MNU9"/>
<keyword evidence="6" id="KW-0804">Transcription</keyword>
<feature type="region of interest" description="Disordered" evidence="7">
    <location>
        <begin position="379"/>
        <end position="447"/>
    </location>
</feature>
<feature type="domain" description="DUF7651" evidence="10">
    <location>
        <begin position="68"/>
        <end position="267"/>
    </location>
</feature>
<dbReference type="Proteomes" id="UP000504610">
    <property type="component" value="Chromosome 3"/>
</dbReference>
<name>A0A6J0MNU9_RAPSA</name>
<evidence type="ECO:0000256" key="4">
    <source>
        <dbReference type="ARBA" id="ARBA00022833"/>
    </source>
</evidence>
<feature type="compositionally biased region" description="Basic and acidic residues" evidence="7">
    <location>
        <begin position="419"/>
        <end position="430"/>
    </location>
</feature>
<dbReference type="PANTHER" id="PTHR22597:SF19">
    <property type="entry name" value="POLYCOMB PROTEIN VEFS-BOX DOMAIN-CONTAINING PROTEIN"/>
    <property type="match status" value="1"/>
</dbReference>
<keyword evidence="3" id="KW-0863">Zinc-finger</keyword>
<keyword evidence="2" id="KW-0479">Metal-binding</keyword>
<dbReference type="Pfam" id="PF24663">
    <property type="entry name" value="DUF7651"/>
    <property type="match status" value="1"/>
</dbReference>
<evidence type="ECO:0000259" key="10">
    <source>
        <dbReference type="Pfam" id="PF24663"/>
    </source>
</evidence>
<feature type="compositionally biased region" description="Basic and acidic residues" evidence="7">
    <location>
        <begin position="379"/>
        <end position="389"/>
    </location>
</feature>
<dbReference type="KEGG" id="rsz:108845453"/>
<dbReference type="Pfam" id="PF09733">
    <property type="entry name" value="VEFS-Box"/>
    <property type="match status" value="1"/>
</dbReference>
<evidence type="ECO:0000256" key="7">
    <source>
        <dbReference type="SAM" id="MobiDB-lite"/>
    </source>
</evidence>
<dbReference type="InterPro" id="IPR057540">
    <property type="entry name" value="Znf_SUZ12"/>
</dbReference>
<dbReference type="OrthoDB" id="166746at2759"/>
<gene>
    <name evidence="12" type="primary">LOC108845453</name>
</gene>
<accession>A0A6J0MNU9</accession>
<dbReference type="Pfam" id="PF23320">
    <property type="entry name" value="Zn_SUZ12"/>
    <property type="match status" value="1"/>
</dbReference>
<proteinExistence type="inferred from homology"/>
<organism evidence="11 12">
    <name type="scientific">Raphanus sativus</name>
    <name type="common">Radish</name>
    <name type="synonym">Raphanus raphanistrum var. sativus</name>
    <dbReference type="NCBI Taxonomy" id="3726"/>
    <lineage>
        <taxon>Eukaryota</taxon>
        <taxon>Viridiplantae</taxon>
        <taxon>Streptophyta</taxon>
        <taxon>Embryophyta</taxon>
        <taxon>Tracheophyta</taxon>
        <taxon>Spermatophyta</taxon>
        <taxon>Magnoliopsida</taxon>
        <taxon>eudicotyledons</taxon>
        <taxon>Gunneridae</taxon>
        <taxon>Pentapetalae</taxon>
        <taxon>rosids</taxon>
        <taxon>malvids</taxon>
        <taxon>Brassicales</taxon>
        <taxon>Brassicaceae</taxon>
        <taxon>Brassiceae</taxon>
        <taxon>Raphanus</taxon>
    </lineage>
</organism>
<evidence type="ECO:0000256" key="6">
    <source>
        <dbReference type="ARBA" id="ARBA00023163"/>
    </source>
</evidence>
<evidence type="ECO:0000256" key="3">
    <source>
        <dbReference type="ARBA" id="ARBA00022771"/>
    </source>
</evidence>
<dbReference type="GO" id="GO:0008270">
    <property type="term" value="F:zinc ion binding"/>
    <property type="evidence" value="ECO:0007669"/>
    <property type="project" value="UniProtKB-KW"/>
</dbReference>
<sequence>MPDTPLIIRKTSSMIDQMHNEYFRAHMSEEEKIAAEESFNAYFYPTQLYTRLQDRAEKNPLFLQRSLNYQIEAKHQRRIQMSLLLSGSIDAAGIQTQKLFPLIIMLAKLVSSKPTAEDSAVYKFSRTCSITGVDGQANFLLPDMGRLALKSRSLVILFISFAGARNSQFVIDSSKIHSGSIYFVLAGGQCLWSKIHLESLYSSWQKYPNMDLGEKATSVSLVEMQPCFLQPMSMSQKCVVIQVPSNPLTSSSPQQVQVTISAQEVGATENLPYSSSFSLKDIPSSSVVLSIKRLRKGQVAFSYKYYNNKLQKSQVTGDFTCPFCLAKCVSFKGLECHMPSTHDLFNYEFWVNETYPVVNVSLKSETMINEFSNVHKKEVQINEGDRNARLEPYPSSSKKSGRRKQKTPLRNSMPGPLKITDDADSVKSEKSQIPPGGAESSTQLVPPRSPAELQMMQMWKSYVKERRIVENGRISLGCEAFSKLHGPLMARNPDLRWCWTKYIWTLKIYGHIDDRTVKNCTLFIEHVAK</sequence>
<evidence type="ECO:0000259" key="8">
    <source>
        <dbReference type="Pfam" id="PF09733"/>
    </source>
</evidence>
<evidence type="ECO:0000256" key="2">
    <source>
        <dbReference type="ARBA" id="ARBA00022723"/>
    </source>
</evidence>
<evidence type="ECO:0000256" key="1">
    <source>
        <dbReference type="ARBA" id="ARBA00007416"/>
    </source>
</evidence>
<dbReference type="InterPro" id="IPR056068">
    <property type="entry name" value="EMF2-like_DUF7651"/>
</dbReference>
<keyword evidence="5" id="KW-0805">Transcription regulation</keyword>
<evidence type="ECO:0000313" key="11">
    <source>
        <dbReference type="Proteomes" id="UP000504610"/>
    </source>
</evidence>
<dbReference type="CDD" id="cd21749">
    <property type="entry name" value="ZnB-Zn_EMF2-like"/>
    <property type="match status" value="1"/>
</dbReference>
<comment type="similarity">
    <text evidence="1">Belongs to the VEFS (VRN2-EMF2-FIS2-SU(Z)12) family.</text>
</comment>